<protein>
    <recommendedName>
        <fullName evidence="3">Reverse transcriptase domain-containing protein</fullName>
    </recommendedName>
</protein>
<evidence type="ECO:0008006" key="3">
    <source>
        <dbReference type="Google" id="ProtNLM"/>
    </source>
</evidence>
<accession>A0AA35KGC5</accession>
<keyword evidence="2" id="KW-1185">Reference proteome</keyword>
<feature type="non-terminal residue" evidence="1">
    <location>
        <position position="1"/>
    </location>
</feature>
<proteinExistence type="predicted"/>
<dbReference type="AlphaFoldDB" id="A0AA35KGC5"/>
<name>A0AA35KGC5_9SAUR</name>
<evidence type="ECO:0000313" key="1">
    <source>
        <dbReference type="EMBL" id="CAI5777827.1"/>
    </source>
</evidence>
<dbReference type="EMBL" id="OX395131">
    <property type="protein sequence ID" value="CAI5777827.1"/>
    <property type="molecule type" value="Genomic_DNA"/>
</dbReference>
<reference evidence="1" key="1">
    <citation type="submission" date="2022-12" db="EMBL/GenBank/DDBJ databases">
        <authorList>
            <person name="Alioto T."/>
            <person name="Alioto T."/>
            <person name="Gomez Garrido J."/>
        </authorList>
    </citation>
    <scope>NUCLEOTIDE SEQUENCE</scope>
</reference>
<evidence type="ECO:0000313" key="2">
    <source>
        <dbReference type="Proteomes" id="UP001178461"/>
    </source>
</evidence>
<sequence length="266" mass="30695">ANGHNLISRLSDLKDHLLLEFPDNIKEHWTRLKTSIISAYEQTIGYQTKKHQDWFGENDSEIERIINKKRKAFQIWQRERKCTTKKKSYANAKAEVQRRTRGLMNTWWIKKAQEIQHLANTHDAQSFFKATKTIHGPINHGICPLHSIDSTTLLKDKEAIALHWKEDYQHFHNHNSHIAAEVLSQIPQKQIRDELAVSPNLGELCTAVNQMKNSKASGPDGIPAKVSKVGGTELTQQLHKLIEKIWEREEIPADFMDAKSINLFLK</sequence>
<feature type="non-terminal residue" evidence="1">
    <location>
        <position position="266"/>
    </location>
</feature>
<organism evidence="1 2">
    <name type="scientific">Podarcis lilfordi</name>
    <name type="common">Lilford's wall lizard</name>
    <dbReference type="NCBI Taxonomy" id="74358"/>
    <lineage>
        <taxon>Eukaryota</taxon>
        <taxon>Metazoa</taxon>
        <taxon>Chordata</taxon>
        <taxon>Craniata</taxon>
        <taxon>Vertebrata</taxon>
        <taxon>Euteleostomi</taxon>
        <taxon>Lepidosauria</taxon>
        <taxon>Squamata</taxon>
        <taxon>Bifurcata</taxon>
        <taxon>Unidentata</taxon>
        <taxon>Episquamata</taxon>
        <taxon>Laterata</taxon>
        <taxon>Lacertibaenia</taxon>
        <taxon>Lacertidae</taxon>
        <taxon>Podarcis</taxon>
    </lineage>
</organism>
<dbReference type="PANTHER" id="PTHR19446">
    <property type="entry name" value="REVERSE TRANSCRIPTASES"/>
    <property type="match status" value="1"/>
</dbReference>
<gene>
    <name evidence="1" type="ORF">PODLI_1B029841</name>
</gene>
<dbReference type="Proteomes" id="UP001178461">
    <property type="component" value="Chromosome 6"/>
</dbReference>